<gene>
    <name evidence="1" type="ORF">FH759_12835</name>
</gene>
<dbReference type="RefSeq" id="WP_273250366.1">
    <property type="nucleotide sequence ID" value="NZ_VENJ01000019.1"/>
</dbReference>
<proteinExistence type="predicted"/>
<accession>A0A7C9HCT2</accession>
<evidence type="ECO:0000313" key="1">
    <source>
        <dbReference type="EMBL" id="MTJ05565.1"/>
    </source>
</evidence>
<keyword evidence="1" id="KW-0808">Transferase</keyword>
<dbReference type="Pfam" id="PF13704">
    <property type="entry name" value="Glyco_tranf_2_4"/>
    <property type="match status" value="1"/>
</dbReference>
<dbReference type="GO" id="GO:0016740">
    <property type="term" value="F:transferase activity"/>
    <property type="evidence" value="ECO:0007669"/>
    <property type="project" value="UniProtKB-KW"/>
</dbReference>
<organism evidence="1 2">
    <name type="scientific">Sediminimonas qiaohouensis</name>
    <dbReference type="NCBI Taxonomy" id="552061"/>
    <lineage>
        <taxon>Bacteria</taxon>
        <taxon>Pseudomonadati</taxon>
        <taxon>Pseudomonadota</taxon>
        <taxon>Alphaproteobacteria</taxon>
        <taxon>Rhodobacterales</taxon>
        <taxon>Roseobacteraceae</taxon>
        <taxon>Sediminimonas</taxon>
    </lineage>
</organism>
<reference evidence="1 2" key="1">
    <citation type="submission" date="2019-06" db="EMBL/GenBank/DDBJ databases">
        <title>Enrichment of Autotrophic Halophilic Microorganisms from Red Sea Brine Pool Using Microbial Electrosynthesis System.</title>
        <authorList>
            <person name="Alqahtani M.F."/>
            <person name="Bajracharya S."/>
            <person name="Katuri K.P."/>
            <person name="Ali M."/>
            <person name="Saikaly P.E."/>
        </authorList>
    </citation>
    <scope>NUCLEOTIDE SEQUENCE [LARGE SCALE GENOMIC DNA]</scope>
    <source>
        <strain evidence="1">MES6</strain>
    </source>
</reference>
<dbReference type="Proteomes" id="UP000483078">
    <property type="component" value="Unassembled WGS sequence"/>
</dbReference>
<dbReference type="EMBL" id="VENJ01000019">
    <property type="protein sequence ID" value="MTJ05565.1"/>
    <property type="molecule type" value="Genomic_DNA"/>
</dbReference>
<dbReference type="AlphaFoldDB" id="A0A7C9HCT2"/>
<protein>
    <submittedName>
        <fullName evidence="1">Glycosyltransferase family 2 protein</fullName>
    </submittedName>
</protein>
<name>A0A7C9HCT2_9RHOB</name>
<comment type="caution">
    <text evidence="1">The sequence shown here is derived from an EMBL/GenBank/DDBJ whole genome shotgun (WGS) entry which is preliminary data.</text>
</comment>
<evidence type="ECO:0000313" key="2">
    <source>
        <dbReference type="Proteomes" id="UP000483078"/>
    </source>
</evidence>
<sequence>MQMPKWGLVATIRAPTEEILEFAAHHIELGAHRLFIYLDDDNRAAYDALKAHPKCRPTLTDAQYWRSLGIKRRVKHQSRQFENARHAYARAGDVDWLTHIDVDELLWPARDLAAQLADLPPECLCARMRPLEALAPDGGAGPVTHFKACAPDRPTRRRQTREVYGDFGAVLNGGFLSHVAGKMIYRTGIEGLRVQIHNVFQGERMNPGERPLEETELLHLHAPGWDRFQSALAYRLEKGSYRAELKPGAPREEGGMTMHELLTHLIDEGGTEMLARFYHEVCTATPALRARLAQHGLLRSYALDLARKRAGQFPNAP</sequence>